<dbReference type="GO" id="GO:0009307">
    <property type="term" value="P:DNA restriction-modification system"/>
    <property type="evidence" value="ECO:0007669"/>
    <property type="project" value="UniProtKB-KW"/>
</dbReference>
<name>A0A1F4TJR5_UNCSA</name>
<proteinExistence type="inferred from homology"/>
<evidence type="ECO:0000259" key="5">
    <source>
        <dbReference type="Pfam" id="PF01420"/>
    </source>
</evidence>
<reference evidence="6 7" key="1">
    <citation type="journal article" date="2016" name="Nat. Commun.">
        <title>Thousands of microbial genomes shed light on interconnected biogeochemical processes in an aquifer system.</title>
        <authorList>
            <person name="Anantharaman K."/>
            <person name="Brown C.T."/>
            <person name="Hug L.A."/>
            <person name="Sharon I."/>
            <person name="Castelle C.J."/>
            <person name="Probst A.J."/>
            <person name="Thomas B.C."/>
            <person name="Singh A."/>
            <person name="Wilkins M.J."/>
            <person name="Karaoz U."/>
            <person name="Brodie E.L."/>
            <person name="Williams K.H."/>
            <person name="Hubbard S.S."/>
            <person name="Banfield J.F."/>
        </authorList>
    </citation>
    <scope>NUCLEOTIDE SEQUENCE [LARGE SCALE GENOMIC DNA]</scope>
</reference>
<feature type="domain" description="Type I restriction modification DNA specificity" evidence="5">
    <location>
        <begin position="210"/>
        <end position="378"/>
    </location>
</feature>
<keyword evidence="2" id="KW-0680">Restriction system</keyword>
<dbReference type="PANTHER" id="PTHR30408:SF12">
    <property type="entry name" value="TYPE I RESTRICTION ENZYME MJAVIII SPECIFICITY SUBUNIT"/>
    <property type="match status" value="1"/>
</dbReference>
<keyword evidence="4" id="KW-0175">Coiled coil</keyword>
<dbReference type="SUPFAM" id="SSF116734">
    <property type="entry name" value="DNA methylase specificity domain"/>
    <property type="match status" value="2"/>
</dbReference>
<evidence type="ECO:0000256" key="2">
    <source>
        <dbReference type="ARBA" id="ARBA00022747"/>
    </source>
</evidence>
<sequence>MKNWQTKKLGEICDLQNGFAFKSKDYVEKSNTMNFRMSQIRPGGGIDLDNNPKYLPDNYAALYKEYLLKDGDLVIAMTDMATETKILGVPTMVITDGKKLLLNQRVGRLFEIDLKQVFVPFLCSMLTSPQIKDYYKGLGRGGLQINIGKQEILNAIIPLPPVSEQRRIVKKLDKIFAAIEKAKKSAQKNLANARELFESYLQSVFSNPGEGWEEKKIGQIAVVEYGFTDKARDEGDFRFIRITDIDKNGCLINEDKKYINSSKEAQKYLLNNDDLLMARTGATFAKVLLYKDSEKSVFASYLIKIRFTENILNELYWFFSKTKSYWDQANTLSSGSAQPQFNGAALKEVVFTYPKSATKQKAMVSKFNALSAQTKKLEAIYRQKLADLEELKKAVLKKAFSGEL</sequence>
<protein>
    <recommendedName>
        <fullName evidence="5">Type I restriction modification DNA specificity domain-containing protein</fullName>
    </recommendedName>
</protein>
<evidence type="ECO:0000256" key="1">
    <source>
        <dbReference type="ARBA" id="ARBA00010923"/>
    </source>
</evidence>
<dbReference type="Proteomes" id="UP000177309">
    <property type="component" value="Unassembled WGS sequence"/>
</dbReference>
<dbReference type="CDD" id="cd17278">
    <property type="entry name" value="RMtype1_S_LdeBORF1052P-TRD2-CR2"/>
    <property type="match status" value="1"/>
</dbReference>
<comment type="similarity">
    <text evidence="1">Belongs to the type-I restriction system S methylase family.</text>
</comment>
<feature type="coiled-coil region" evidence="4">
    <location>
        <begin position="176"/>
        <end position="203"/>
    </location>
</feature>
<evidence type="ECO:0000313" key="6">
    <source>
        <dbReference type="EMBL" id="OGC32837.1"/>
    </source>
</evidence>
<comment type="caution">
    <text evidence="6">The sequence shown here is derived from an EMBL/GenBank/DDBJ whole genome shotgun (WGS) entry which is preliminary data.</text>
</comment>
<dbReference type="Gene3D" id="3.90.220.20">
    <property type="entry name" value="DNA methylase specificity domains"/>
    <property type="match status" value="2"/>
</dbReference>
<evidence type="ECO:0000256" key="3">
    <source>
        <dbReference type="ARBA" id="ARBA00023125"/>
    </source>
</evidence>
<dbReference type="EMBL" id="MEUI01000044">
    <property type="protein sequence ID" value="OGC32837.1"/>
    <property type="molecule type" value="Genomic_DNA"/>
</dbReference>
<keyword evidence="3" id="KW-0238">DNA-binding</keyword>
<dbReference type="InterPro" id="IPR000055">
    <property type="entry name" value="Restrct_endonuc_typeI_TRD"/>
</dbReference>
<dbReference type="PANTHER" id="PTHR30408">
    <property type="entry name" value="TYPE-1 RESTRICTION ENZYME ECOKI SPECIFICITY PROTEIN"/>
    <property type="match status" value="1"/>
</dbReference>
<organism evidence="6 7">
    <name type="scientific">candidate division WOR-1 bacterium RIFOXYC2_FULL_41_25</name>
    <dbReference type="NCBI Taxonomy" id="1802586"/>
    <lineage>
        <taxon>Bacteria</taxon>
        <taxon>Bacillati</taxon>
        <taxon>Saganbacteria</taxon>
    </lineage>
</organism>
<dbReference type="AlphaFoldDB" id="A0A1F4TJR5"/>
<dbReference type="Pfam" id="PF01420">
    <property type="entry name" value="Methylase_S"/>
    <property type="match status" value="2"/>
</dbReference>
<feature type="domain" description="Type I restriction modification DNA specificity" evidence="5">
    <location>
        <begin position="1"/>
        <end position="184"/>
    </location>
</feature>
<dbReference type="InterPro" id="IPR052021">
    <property type="entry name" value="Type-I_RS_S_subunit"/>
</dbReference>
<accession>A0A1F4TJR5</accession>
<evidence type="ECO:0000256" key="4">
    <source>
        <dbReference type="SAM" id="Coils"/>
    </source>
</evidence>
<evidence type="ECO:0000313" key="7">
    <source>
        <dbReference type="Proteomes" id="UP000177309"/>
    </source>
</evidence>
<gene>
    <name evidence="6" type="ORF">A2462_06510</name>
</gene>
<dbReference type="GO" id="GO:0003677">
    <property type="term" value="F:DNA binding"/>
    <property type="evidence" value="ECO:0007669"/>
    <property type="project" value="UniProtKB-KW"/>
</dbReference>
<dbReference type="CDD" id="cd17521">
    <property type="entry name" value="RMtype1_S_Sau13435ORF2165P_TRD2-CR2_like"/>
    <property type="match status" value="1"/>
</dbReference>
<dbReference type="InterPro" id="IPR044946">
    <property type="entry name" value="Restrct_endonuc_typeI_TRD_sf"/>
</dbReference>